<name>A0A2N0PR08_9GLOM</name>
<dbReference type="EMBL" id="LLXJ01000474">
    <property type="protein sequence ID" value="PKC09264.1"/>
    <property type="molecule type" value="Genomic_DNA"/>
</dbReference>
<dbReference type="Proteomes" id="UP000232722">
    <property type="component" value="Unassembled WGS sequence"/>
</dbReference>
<comment type="caution">
    <text evidence="1">The sequence shown here is derived from an EMBL/GenBank/DDBJ whole genome shotgun (WGS) entry which is preliminary data.</text>
</comment>
<reference evidence="1 2" key="2">
    <citation type="submission" date="2017-09" db="EMBL/GenBank/DDBJ databases">
        <title>Extensive intraspecific genome diversity in a model arbuscular mycorrhizal fungus.</title>
        <authorList>
            <person name="Chen E.C."/>
            <person name="Morin E."/>
            <person name="Beaudet D."/>
            <person name="Noel J."/>
            <person name="Ndikumana S."/>
            <person name="Charron P."/>
            <person name="St-Onge C."/>
            <person name="Giorgi J."/>
            <person name="Grigoriev I.V."/>
            <person name="Roux C."/>
            <person name="Martin F.M."/>
            <person name="Corradi N."/>
        </authorList>
    </citation>
    <scope>NUCLEOTIDE SEQUENCE [LARGE SCALE GENOMIC DNA]</scope>
    <source>
        <strain evidence="1 2">A5</strain>
    </source>
</reference>
<protein>
    <submittedName>
        <fullName evidence="1">Uncharacterized protein</fullName>
    </submittedName>
</protein>
<gene>
    <name evidence="1" type="ORF">RhiirA5_415899</name>
</gene>
<organism evidence="1 2">
    <name type="scientific">Rhizophagus irregularis</name>
    <dbReference type="NCBI Taxonomy" id="588596"/>
    <lineage>
        <taxon>Eukaryota</taxon>
        <taxon>Fungi</taxon>
        <taxon>Fungi incertae sedis</taxon>
        <taxon>Mucoromycota</taxon>
        <taxon>Glomeromycotina</taxon>
        <taxon>Glomeromycetes</taxon>
        <taxon>Glomerales</taxon>
        <taxon>Glomeraceae</taxon>
        <taxon>Rhizophagus</taxon>
    </lineage>
</organism>
<evidence type="ECO:0000313" key="2">
    <source>
        <dbReference type="Proteomes" id="UP000232722"/>
    </source>
</evidence>
<proteinExistence type="predicted"/>
<reference evidence="1 2" key="1">
    <citation type="submission" date="2016-04" db="EMBL/GenBank/DDBJ databases">
        <title>Genome analyses suggest a sexual origin of heterokaryosis in a supposedly ancient asexual fungus.</title>
        <authorList>
            <person name="Ropars J."/>
            <person name="Sedzielewska K."/>
            <person name="Noel J."/>
            <person name="Charron P."/>
            <person name="Farinelli L."/>
            <person name="Marton T."/>
            <person name="Kruger M."/>
            <person name="Pelin A."/>
            <person name="Brachmann A."/>
            <person name="Corradi N."/>
        </authorList>
    </citation>
    <scope>NUCLEOTIDE SEQUENCE [LARGE SCALE GENOMIC DNA]</scope>
    <source>
        <strain evidence="1 2">A5</strain>
    </source>
</reference>
<sequence>MTSWIRTSFTSFQWEPRLQWELVLQQELELKLELMQEQEKTSWMRTSKVFFEVF</sequence>
<dbReference type="AlphaFoldDB" id="A0A2N0PR08"/>
<accession>A0A2N0PR08</accession>
<evidence type="ECO:0000313" key="1">
    <source>
        <dbReference type="EMBL" id="PKC09264.1"/>
    </source>
</evidence>